<gene>
    <name evidence="2" type="ORF">CBW46_006465</name>
</gene>
<name>A0A2W1NR96_PAEXE</name>
<evidence type="ECO:0000313" key="3">
    <source>
        <dbReference type="Proteomes" id="UP000214746"/>
    </source>
</evidence>
<feature type="compositionally biased region" description="Polar residues" evidence="1">
    <location>
        <begin position="96"/>
        <end position="106"/>
    </location>
</feature>
<evidence type="ECO:0000256" key="1">
    <source>
        <dbReference type="SAM" id="MobiDB-lite"/>
    </source>
</evidence>
<dbReference type="Proteomes" id="UP000214746">
    <property type="component" value="Unassembled WGS sequence"/>
</dbReference>
<evidence type="ECO:0000313" key="2">
    <source>
        <dbReference type="EMBL" id="PZE22035.1"/>
    </source>
</evidence>
<dbReference type="RefSeq" id="WP_089199178.1">
    <property type="nucleotide sequence ID" value="NZ_NHRJ02000002.1"/>
</dbReference>
<sequence>MQKSCQKIVRIEDGLIAEIYDGLLYRHFTDNDTALRELLMEDVGLDFDGILQTYEKLIHDLAASFPQLRPRIAEQLPEGWLEWAEESYSDDAPTLPSRNASAQVTG</sequence>
<keyword evidence="3" id="KW-1185">Reference proteome</keyword>
<protein>
    <submittedName>
        <fullName evidence="2">Uncharacterized protein</fullName>
    </submittedName>
</protein>
<dbReference type="EMBL" id="NHRJ02000002">
    <property type="protein sequence ID" value="PZE22035.1"/>
    <property type="molecule type" value="Genomic_DNA"/>
</dbReference>
<accession>A0A2W1NR96</accession>
<comment type="caution">
    <text evidence="2">The sequence shown here is derived from an EMBL/GenBank/DDBJ whole genome shotgun (WGS) entry which is preliminary data.</text>
</comment>
<feature type="region of interest" description="Disordered" evidence="1">
    <location>
        <begin position="87"/>
        <end position="106"/>
    </location>
</feature>
<dbReference type="AlphaFoldDB" id="A0A2W1NR96"/>
<proteinExistence type="predicted"/>
<dbReference type="OrthoDB" id="2613971at2"/>
<organism evidence="2 3">
    <name type="scientific">Paenibacillus xerothermodurans</name>
    <dbReference type="NCBI Taxonomy" id="1977292"/>
    <lineage>
        <taxon>Bacteria</taxon>
        <taxon>Bacillati</taxon>
        <taxon>Bacillota</taxon>
        <taxon>Bacilli</taxon>
        <taxon>Bacillales</taxon>
        <taxon>Paenibacillaceae</taxon>
        <taxon>Paenibacillus</taxon>
    </lineage>
</organism>
<reference evidence="2" key="1">
    <citation type="submission" date="2018-06" db="EMBL/GenBank/DDBJ databases">
        <title>Paenibacillus xerothermodurans sp. nov. an extremely dry heat resistant spore forming bacterium isolated from the soil of Cape Canaveral, Florida.</title>
        <authorList>
            <person name="Seuylemezian A."/>
            <person name="Kaur N."/>
            <person name="Patil P."/>
            <person name="Patil P."/>
            <person name="Mayilraj S."/>
            <person name="Vaishampayan P."/>
        </authorList>
    </citation>
    <scope>NUCLEOTIDE SEQUENCE [LARGE SCALE GENOMIC DNA]</scope>
    <source>
        <strain evidence="2">ATCC 27380</strain>
    </source>
</reference>